<evidence type="ECO:0000256" key="1">
    <source>
        <dbReference type="SAM" id="MobiDB-lite"/>
    </source>
</evidence>
<feature type="compositionally biased region" description="Low complexity" evidence="1">
    <location>
        <begin position="145"/>
        <end position="157"/>
    </location>
</feature>
<dbReference type="Gene3D" id="3.30.750.140">
    <property type="match status" value="1"/>
</dbReference>
<accession>A0A437Q6Y8</accession>
<keyword evidence="4" id="KW-1185">Reference proteome</keyword>
<comment type="caution">
    <text evidence="3">The sequence shown here is derived from an EMBL/GenBank/DDBJ whole genome shotgun (WGS) entry which is preliminary data.</text>
</comment>
<sequence>MTPQLNQISSLLQLSSGQGGQTFNQLLLGAGGAQGATPQFGQIMSQLGFAPNAVTPEALAELKSQLVGGNLLPEGGELLPQATPLSAEVAPEEGATLPLSEELLAAIAAFAAQLERSGEQPSRPSSPVADGAVQTAVADSSSQRVSPTTQVPSPQSSESAKDSAVTGPQTQDVRRTIETADRVSEDQSVTPKESDRSKDVPVLPATRAVEPKGQPIQASADQLQPDEKPALIAAATVAPTPATAKVAPDQAEPSIRTEVPVESPVAQERDVVDTAPKSAPSAPTTEQPSTPPAKQDIAQNTESDARGDESAVYEQRTAAEVQAAKSPANETAAMAGTSAPQSAVVTPLPPREAGKESGKDTGRTERSQTDRVNVASSATAQQDVAAKPTTDNRPEQSIHRPAQSGIINNQPQGPQNTVSPELLVAERESTSAAKTAEPASKDAGLSKVLESFTLGSSHQPTLVRPSAEIQARMPQGMLPTHPQWQQAVSERVVWAAGQQVQTATIQLDPPELGSLQVKLQVTQEGVNVSFTSPHANVRDAVEQSIPRLREMMAEQGLDLAESSVGDQSSSQDRGAQNGESGGQYVEGGSGVPDTGQNAPMSRAQNLNLVDYYA</sequence>
<proteinExistence type="predicted"/>
<feature type="compositionally biased region" description="Low complexity" evidence="1">
    <location>
        <begin position="233"/>
        <end position="248"/>
    </location>
</feature>
<evidence type="ECO:0000313" key="4">
    <source>
        <dbReference type="Proteomes" id="UP000282818"/>
    </source>
</evidence>
<dbReference type="CDD" id="cd17470">
    <property type="entry name" value="T3SS_Flik_C"/>
    <property type="match status" value="1"/>
</dbReference>
<keyword evidence="3" id="KW-0966">Cell projection</keyword>
<dbReference type="InterPro" id="IPR021136">
    <property type="entry name" value="Flagellar_hook_control-like_C"/>
</dbReference>
<dbReference type="Proteomes" id="UP000282818">
    <property type="component" value="Unassembled WGS sequence"/>
</dbReference>
<reference evidence="3 4" key="1">
    <citation type="submission" date="2019-01" db="EMBL/GenBank/DDBJ databases">
        <authorList>
            <person name="Chen W.-M."/>
        </authorList>
    </citation>
    <scope>NUCLEOTIDE SEQUENCE [LARGE SCALE GENOMIC DNA]</scope>
    <source>
        <strain evidence="3 4">HPM-16</strain>
    </source>
</reference>
<evidence type="ECO:0000313" key="3">
    <source>
        <dbReference type="EMBL" id="RVU30268.1"/>
    </source>
</evidence>
<feature type="compositionally biased region" description="Basic and acidic residues" evidence="1">
    <location>
        <begin position="172"/>
        <end position="185"/>
    </location>
</feature>
<feature type="compositionally biased region" description="Gly residues" evidence="1">
    <location>
        <begin position="579"/>
        <end position="590"/>
    </location>
</feature>
<dbReference type="PANTHER" id="PTHR37533">
    <property type="entry name" value="FLAGELLAR HOOK-LENGTH CONTROL PROTEIN"/>
    <property type="match status" value="1"/>
</dbReference>
<feature type="compositionally biased region" description="Polar residues" evidence="1">
    <location>
        <begin position="370"/>
        <end position="382"/>
    </location>
</feature>
<keyword evidence="3" id="KW-0969">Cilium</keyword>
<dbReference type="EMBL" id="SACQ01000005">
    <property type="protein sequence ID" value="RVU30268.1"/>
    <property type="molecule type" value="Genomic_DNA"/>
</dbReference>
<protein>
    <submittedName>
        <fullName evidence="3">Flagellar hook-length control protein FliK</fullName>
    </submittedName>
</protein>
<evidence type="ECO:0000259" key="2">
    <source>
        <dbReference type="Pfam" id="PF02120"/>
    </source>
</evidence>
<feature type="compositionally biased region" description="Polar residues" evidence="1">
    <location>
        <begin position="564"/>
        <end position="578"/>
    </location>
</feature>
<dbReference type="InterPro" id="IPR052563">
    <property type="entry name" value="FliK"/>
</dbReference>
<feature type="compositionally biased region" description="Basic and acidic residues" evidence="1">
    <location>
        <begin position="352"/>
        <end position="369"/>
    </location>
</feature>
<feature type="region of interest" description="Disordered" evidence="1">
    <location>
        <begin position="115"/>
        <end position="444"/>
    </location>
</feature>
<dbReference type="InterPro" id="IPR038610">
    <property type="entry name" value="FliK-like_C_sf"/>
</dbReference>
<dbReference type="PANTHER" id="PTHR37533:SF2">
    <property type="entry name" value="FLAGELLAR HOOK-LENGTH CONTROL PROTEIN"/>
    <property type="match status" value="1"/>
</dbReference>
<gene>
    <name evidence="3" type="ORF">EOE65_11505</name>
</gene>
<dbReference type="AlphaFoldDB" id="A0A437Q6Y8"/>
<feature type="domain" description="Flagellar hook-length control protein-like C-terminal" evidence="2">
    <location>
        <begin position="490"/>
        <end position="572"/>
    </location>
</feature>
<dbReference type="Pfam" id="PF02120">
    <property type="entry name" value="Flg_hook"/>
    <property type="match status" value="1"/>
</dbReference>
<feature type="region of interest" description="Disordered" evidence="1">
    <location>
        <begin position="558"/>
        <end position="613"/>
    </location>
</feature>
<dbReference type="RefSeq" id="WP_127694464.1">
    <property type="nucleotide sequence ID" value="NZ_SACQ01000005.1"/>
</dbReference>
<feature type="compositionally biased region" description="Polar residues" evidence="1">
    <location>
        <begin position="405"/>
        <end position="419"/>
    </location>
</feature>
<feature type="compositionally biased region" description="Polar residues" evidence="1">
    <location>
        <begin position="594"/>
        <end position="607"/>
    </location>
</feature>
<keyword evidence="3" id="KW-0282">Flagellum</keyword>
<organism evidence="3 4">
    <name type="scientific">Neptunomonas marina</name>
    <dbReference type="NCBI Taxonomy" id="1815562"/>
    <lineage>
        <taxon>Bacteria</taxon>
        <taxon>Pseudomonadati</taxon>
        <taxon>Pseudomonadota</taxon>
        <taxon>Gammaproteobacteria</taxon>
        <taxon>Oceanospirillales</taxon>
        <taxon>Oceanospirillaceae</taxon>
        <taxon>Neptunomonas</taxon>
    </lineage>
</organism>
<name>A0A437Q6Y8_9GAMM</name>